<protein>
    <submittedName>
        <fullName evidence="2">Uncharacterized protein</fullName>
    </submittedName>
</protein>
<comment type="caution">
    <text evidence="2">The sequence shown here is derived from an EMBL/GenBank/DDBJ whole genome shotgun (WGS) entry which is preliminary data.</text>
</comment>
<keyword evidence="3" id="KW-1185">Reference proteome</keyword>
<dbReference type="EMBL" id="JANPWB010000011">
    <property type="protein sequence ID" value="KAJ1133342.1"/>
    <property type="molecule type" value="Genomic_DNA"/>
</dbReference>
<evidence type="ECO:0000313" key="2">
    <source>
        <dbReference type="EMBL" id="KAJ1133342.1"/>
    </source>
</evidence>
<evidence type="ECO:0000313" key="3">
    <source>
        <dbReference type="Proteomes" id="UP001066276"/>
    </source>
</evidence>
<evidence type="ECO:0000256" key="1">
    <source>
        <dbReference type="SAM" id="MobiDB-lite"/>
    </source>
</evidence>
<sequence>MDPGNPLARGSDAGRRLPRPVLAGQQRGRRLCARGGVEGTYQPDEGMPLRARTPHLCQALLIQLTLLKQPGEEADPYRRL</sequence>
<accession>A0AAV7Q187</accession>
<gene>
    <name evidence="2" type="ORF">NDU88_011637</name>
</gene>
<proteinExistence type="predicted"/>
<name>A0AAV7Q187_PLEWA</name>
<dbReference type="AlphaFoldDB" id="A0AAV7Q187"/>
<organism evidence="2 3">
    <name type="scientific">Pleurodeles waltl</name>
    <name type="common">Iberian ribbed newt</name>
    <dbReference type="NCBI Taxonomy" id="8319"/>
    <lineage>
        <taxon>Eukaryota</taxon>
        <taxon>Metazoa</taxon>
        <taxon>Chordata</taxon>
        <taxon>Craniata</taxon>
        <taxon>Vertebrata</taxon>
        <taxon>Euteleostomi</taxon>
        <taxon>Amphibia</taxon>
        <taxon>Batrachia</taxon>
        <taxon>Caudata</taxon>
        <taxon>Salamandroidea</taxon>
        <taxon>Salamandridae</taxon>
        <taxon>Pleurodelinae</taxon>
        <taxon>Pleurodeles</taxon>
    </lineage>
</organism>
<reference evidence="2" key="1">
    <citation type="journal article" date="2022" name="bioRxiv">
        <title>Sequencing and chromosome-scale assembly of the giantPleurodeles waltlgenome.</title>
        <authorList>
            <person name="Brown T."/>
            <person name="Elewa A."/>
            <person name="Iarovenko S."/>
            <person name="Subramanian E."/>
            <person name="Araus A.J."/>
            <person name="Petzold A."/>
            <person name="Susuki M."/>
            <person name="Suzuki K.-i.T."/>
            <person name="Hayashi T."/>
            <person name="Toyoda A."/>
            <person name="Oliveira C."/>
            <person name="Osipova E."/>
            <person name="Leigh N.D."/>
            <person name="Simon A."/>
            <person name="Yun M.H."/>
        </authorList>
    </citation>
    <scope>NUCLEOTIDE SEQUENCE</scope>
    <source>
        <strain evidence="2">20211129_DDA</strain>
        <tissue evidence="2">Liver</tissue>
    </source>
</reference>
<feature type="region of interest" description="Disordered" evidence="1">
    <location>
        <begin position="1"/>
        <end position="49"/>
    </location>
</feature>
<dbReference type="Proteomes" id="UP001066276">
    <property type="component" value="Chromosome 7"/>
</dbReference>